<reference evidence="2 3" key="1">
    <citation type="journal article" date="2012" name="Science">
        <title>The Paleozoic origin of enzymatic lignin decomposition reconstructed from 31 fungal genomes.</title>
        <authorList>
            <person name="Floudas D."/>
            <person name="Binder M."/>
            <person name="Riley R."/>
            <person name="Barry K."/>
            <person name="Blanchette R.A."/>
            <person name="Henrissat B."/>
            <person name="Martinez A.T."/>
            <person name="Otillar R."/>
            <person name="Spatafora J.W."/>
            <person name="Yadav J.S."/>
            <person name="Aerts A."/>
            <person name="Benoit I."/>
            <person name="Boyd A."/>
            <person name="Carlson A."/>
            <person name="Copeland A."/>
            <person name="Coutinho P.M."/>
            <person name="de Vries R.P."/>
            <person name="Ferreira P."/>
            <person name="Findley K."/>
            <person name="Foster B."/>
            <person name="Gaskell J."/>
            <person name="Glotzer D."/>
            <person name="Gorecki P."/>
            <person name="Heitman J."/>
            <person name="Hesse C."/>
            <person name="Hori C."/>
            <person name="Igarashi K."/>
            <person name="Jurgens J.A."/>
            <person name="Kallen N."/>
            <person name="Kersten P."/>
            <person name="Kohler A."/>
            <person name="Kuees U."/>
            <person name="Kumar T.K.A."/>
            <person name="Kuo A."/>
            <person name="LaButti K."/>
            <person name="Larrondo L.F."/>
            <person name="Lindquist E."/>
            <person name="Ling A."/>
            <person name="Lombard V."/>
            <person name="Lucas S."/>
            <person name="Lundell T."/>
            <person name="Martin R."/>
            <person name="McLaughlin D.J."/>
            <person name="Morgenstern I."/>
            <person name="Morin E."/>
            <person name="Murat C."/>
            <person name="Nagy L.G."/>
            <person name="Nolan M."/>
            <person name="Ohm R.A."/>
            <person name="Patyshakuliyeva A."/>
            <person name="Rokas A."/>
            <person name="Ruiz-Duenas F.J."/>
            <person name="Sabat G."/>
            <person name="Salamov A."/>
            <person name="Samejima M."/>
            <person name="Schmutz J."/>
            <person name="Slot J.C."/>
            <person name="St John F."/>
            <person name="Stenlid J."/>
            <person name="Sun H."/>
            <person name="Sun S."/>
            <person name="Syed K."/>
            <person name="Tsang A."/>
            <person name="Wiebenga A."/>
            <person name="Young D."/>
            <person name="Pisabarro A."/>
            <person name="Eastwood D.C."/>
            <person name="Martin F."/>
            <person name="Cullen D."/>
            <person name="Grigoriev I.V."/>
            <person name="Hibbett D.S."/>
        </authorList>
    </citation>
    <scope>NUCLEOTIDE SEQUENCE [LARGE SCALE GENOMIC DNA]</scope>
    <source>
        <strain evidence="2 3">ATCC 11539</strain>
    </source>
</reference>
<accession>S7Q8V0</accession>
<dbReference type="OrthoDB" id="3256413at2759"/>
<dbReference type="eggNOG" id="ENOG502SJQ6">
    <property type="taxonomic scope" value="Eukaryota"/>
</dbReference>
<gene>
    <name evidence="2" type="ORF">GLOTRDRAFT_138664</name>
</gene>
<evidence type="ECO:0000259" key="1">
    <source>
        <dbReference type="SMART" id="SM00256"/>
    </source>
</evidence>
<name>S7Q8V0_GLOTA</name>
<dbReference type="EMBL" id="KB469301">
    <property type="protein sequence ID" value="EPQ55952.1"/>
    <property type="molecule type" value="Genomic_DNA"/>
</dbReference>
<feature type="domain" description="F-box" evidence="1">
    <location>
        <begin position="14"/>
        <end position="54"/>
    </location>
</feature>
<dbReference type="AlphaFoldDB" id="S7Q8V0"/>
<evidence type="ECO:0000313" key="2">
    <source>
        <dbReference type="EMBL" id="EPQ55952.1"/>
    </source>
</evidence>
<dbReference type="Proteomes" id="UP000030669">
    <property type="component" value="Unassembled WGS sequence"/>
</dbReference>
<dbReference type="KEGG" id="gtr:GLOTRDRAFT_138664"/>
<keyword evidence="3" id="KW-1185">Reference proteome</keyword>
<sequence length="517" mass="58691">MVLATPPSKGLLSIAVELAILILEKLDLHTLVSCKRVCHRIKNIIDESVVLQYKIELAVAGMEDGPTSAISVSERLQRLKNYTEAWKTMSFSPEVETVTLTGNLWELCGGVLGLSDRAKPATLMFRKLPAIARGIEGKEWTIEDVGFPIRDFKMDPSQDLLVMIELPPEPPAGGFVPCKIHLRTLNGNKPHPSVSDSVMVTSIRTPHDDSLCFTIKLCGDRLGIMLEYLRHEDHRGDVDIMVYNWRTAASLFRIYGIDSPIEAYTFLSEEYILLGIAEDCVPRLEVYKLYEDSNITRREWNGQDYFCAFAYGRKPHSIMWGSMVIQGEAPTSWSQSGYEDIPFFTSPSRRVVGVMFDDALDADADWSHHTRHLIHLPKLLSLVSLRPEQTGTTYVWPFWANDTALSVPELDPSPIWWYWIHGTKVLHSFAQEKLVQSLIRDFHYVEVMDLNPILLKRESSRHGDTGVNDSRIERYVKYKAMEVLPAMGKMISEDNLILVEDKVEEDAGDANLFIYTL</sequence>
<proteinExistence type="predicted"/>
<dbReference type="InterPro" id="IPR036047">
    <property type="entry name" value="F-box-like_dom_sf"/>
</dbReference>
<dbReference type="SUPFAM" id="SSF81383">
    <property type="entry name" value="F-box domain"/>
    <property type="match status" value="1"/>
</dbReference>
<dbReference type="HOGENOM" id="CLU_007279_3_1_1"/>
<organism evidence="2 3">
    <name type="scientific">Gloeophyllum trabeum (strain ATCC 11539 / FP-39264 / Madison 617)</name>
    <name type="common">Brown rot fungus</name>
    <dbReference type="NCBI Taxonomy" id="670483"/>
    <lineage>
        <taxon>Eukaryota</taxon>
        <taxon>Fungi</taxon>
        <taxon>Dikarya</taxon>
        <taxon>Basidiomycota</taxon>
        <taxon>Agaricomycotina</taxon>
        <taxon>Agaricomycetes</taxon>
        <taxon>Gloeophyllales</taxon>
        <taxon>Gloeophyllaceae</taxon>
        <taxon>Gloeophyllum</taxon>
    </lineage>
</organism>
<dbReference type="SMART" id="SM00256">
    <property type="entry name" value="FBOX"/>
    <property type="match status" value="1"/>
</dbReference>
<protein>
    <recommendedName>
        <fullName evidence="1">F-box domain-containing protein</fullName>
    </recommendedName>
</protein>
<dbReference type="OMA" id="KTHREAW"/>
<dbReference type="Pfam" id="PF00646">
    <property type="entry name" value="F-box"/>
    <property type="match status" value="1"/>
</dbReference>
<dbReference type="InterPro" id="IPR001810">
    <property type="entry name" value="F-box_dom"/>
</dbReference>
<dbReference type="GeneID" id="19304048"/>
<evidence type="ECO:0000313" key="3">
    <source>
        <dbReference type="Proteomes" id="UP000030669"/>
    </source>
</evidence>
<dbReference type="STRING" id="670483.S7Q8V0"/>
<dbReference type="RefSeq" id="XP_007865964.1">
    <property type="nucleotide sequence ID" value="XM_007867773.1"/>
</dbReference>